<dbReference type="EMBL" id="OU342829">
    <property type="protein sequence ID" value="CAG7581688.1"/>
    <property type="molecule type" value="Genomic_DNA"/>
</dbReference>
<gene>
    <name evidence="1" type="ORF">SLAVMIC_00976</name>
</gene>
<protein>
    <submittedName>
        <fullName evidence="1">Uncharacterized protein</fullName>
    </submittedName>
</protein>
<reference evidence="1" key="1">
    <citation type="submission" date="2021-06" db="EMBL/GenBank/DDBJ databases">
        <authorList>
            <person name="Gannon L."/>
            <person name="Redgwell R T."/>
            <person name="Michniewski S."/>
            <person name="Harrison D C."/>
            <person name="Millard A."/>
        </authorList>
    </citation>
    <scope>NUCLEOTIDE SEQUENCE</scope>
</reference>
<sequence length="136" mass="16549">MNFSEKWAISNEFDIKRFHEGIYFDGLYNPYYYKDFDNDLKVELRYVPADRWADRMMIFIGGIDQGYPKHVIATNPLEWRTVKAFIVDLILNREDTEFKNNMMKIWNSQNKYNNVDISKFKKYYREARFSLILNND</sequence>
<accession>A0A8D9CDY2</accession>
<name>A0A8D9CDY2_9VIRU</name>
<evidence type="ECO:0000313" key="1">
    <source>
        <dbReference type="EMBL" id="CAG7581688.1"/>
    </source>
</evidence>
<proteinExistence type="predicted"/>
<organism evidence="1">
    <name type="scientific">uncultured marine phage</name>
    <dbReference type="NCBI Taxonomy" id="707152"/>
    <lineage>
        <taxon>Viruses</taxon>
        <taxon>environmental samples</taxon>
    </lineage>
</organism>